<keyword evidence="2" id="KW-0812">Transmembrane</keyword>
<proteinExistence type="predicted"/>
<gene>
    <name evidence="3" type="ordered locus">PsycPRwf_0462</name>
</gene>
<sequence precursor="true">MNLFKAVPWIHMHDRLAKPLLNGTFIYGVSVAALGLGVALPAWAMPVYKTTGEFGEVKYSQFAPNFAPDFAPDIGTQVEIIQMRGDGRPSKPGQFSAPVAPPQTNTSTQPKSSFTAPLLSSSGSTTAKNNQAPHPSKTLDPTIQTQCKKLQVNLMHLTTGDEVYTLNATGQRVYLTAPMIELKRENTEQLLAQYC</sequence>
<keyword evidence="2" id="KW-0472">Membrane</keyword>
<keyword evidence="2" id="KW-1133">Transmembrane helix</keyword>
<dbReference type="HOGENOM" id="CLU_1446529_0_0_6"/>
<evidence type="ECO:0000256" key="1">
    <source>
        <dbReference type="SAM" id="MobiDB-lite"/>
    </source>
</evidence>
<feature type="region of interest" description="Disordered" evidence="1">
    <location>
        <begin position="84"/>
        <end position="141"/>
    </location>
</feature>
<accession>A5WCM6</accession>
<name>A5WCM6_PSYWF</name>
<dbReference type="AlphaFoldDB" id="A5WCM6"/>
<evidence type="ECO:0000313" key="3">
    <source>
        <dbReference type="EMBL" id="ABQ93417.1"/>
    </source>
</evidence>
<feature type="transmembrane region" description="Helical" evidence="2">
    <location>
        <begin position="20"/>
        <end position="44"/>
    </location>
</feature>
<organism evidence="3">
    <name type="scientific">Psychrobacter sp. (strain PRwf-1)</name>
    <dbReference type="NCBI Taxonomy" id="349106"/>
    <lineage>
        <taxon>Bacteria</taxon>
        <taxon>Pseudomonadati</taxon>
        <taxon>Pseudomonadota</taxon>
        <taxon>Gammaproteobacteria</taxon>
        <taxon>Moraxellales</taxon>
        <taxon>Moraxellaceae</taxon>
        <taxon>Psychrobacter</taxon>
    </lineage>
</organism>
<evidence type="ECO:0000256" key="2">
    <source>
        <dbReference type="SAM" id="Phobius"/>
    </source>
</evidence>
<reference evidence="3" key="1">
    <citation type="submission" date="2007-05" db="EMBL/GenBank/DDBJ databases">
        <title>Complete sequence of chromosome of Psychrobacter sp. PRwf-1.</title>
        <authorList>
            <consortium name="US DOE Joint Genome Institute"/>
            <person name="Copeland A."/>
            <person name="Lucas S."/>
            <person name="Lapidus A."/>
            <person name="Barry K."/>
            <person name="Detter J.C."/>
            <person name="Glavina del Rio T."/>
            <person name="Hammon N."/>
            <person name="Israni S."/>
            <person name="Dalin E."/>
            <person name="Tice H."/>
            <person name="Pitluck S."/>
            <person name="Chain P."/>
            <person name="Malfatti S."/>
            <person name="Shin M."/>
            <person name="Vergez L."/>
            <person name="Schmutz J."/>
            <person name="Larimer F."/>
            <person name="Land M."/>
            <person name="Hauser L."/>
            <person name="Kyrpides N."/>
            <person name="Kim E."/>
            <person name="Tiedje J."/>
            <person name="Richardson P."/>
        </authorList>
    </citation>
    <scope>NUCLEOTIDE SEQUENCE [LARGE SCALE GENOMIC DNA]</scope>
    <source>
        <strain evidence="3">PRwf-1</strain>
    </source>
</reference>
<feature type="compositionally biased region" description="Polar residues" evidence="1">
    <location>
        <begin position="102"/>
        <end position="141"/>
    </location>
</feature>
<protein>
    <recommendedName>
        <fullName evidence="4">DUF4124 domain-containing protein</fullName>
    </recommendedName>
</protein>
<dbReference type="EMBL" id="CP000713">
    <property type="protein sequence ID" value="ABQ93417.1"/>
    <property type="molecule type" value="Genomic_DNA"/>
</dbReference>
<evidence type="ECO:0008006" key="4">
    <source>
        <dbReference type="Google" id="ProtNLM"/>
    </source>
</evidence>
<dbReference type="KEGG" id="prw:PsycPRwf_0462"/>